<sequence length="195" mass="21678">MAQDASRRPEEGQKVAGMGASHGGKQHHRRIRLLKMVCRWPGPLAFTTLIWKGANLSKVFTLLKGQHDAVELFRAGFRAVGADGFSKKLETAVAKLPQRVVTLEKRMANLAYFQLCSSVFHQLGEKRHITKGLNTELLKLGKNLKGCDVPKMDISSLGATIALLYNENVQRFENPKILAPLKNVFASSKIFVRPD</sequence>
<dbReference type="RefSeq" id="XP_009853963.1">
    <property type="nucleotide sequence ID" value="XM_009855661.1"/>
</dbReference>
<dbReference type="AlphaFoldDB" id="F8MVJ8"/>
<dbReference type="VEuPathDB" id="FungiDB:NEUTE1DRAFT_140300"/>
<evidence type="ECO:0000313" key="3">
    <source>
        <dbReference type="Proteomes" id="UP000008065"/>
    </source>
</evidence>
<dbReference type="KEGG" id="nte:NEUTE1DRAFT140300"/>
<dbReference type="HOGENOM" id="CLU_1396705_0_0_1"/>
<reference evidence="3" key="1">
    <citation type="journal article" date="2011" name="Genetics">
        <title>Massive changes in genome architecture accompany the transition to self-fertility in the filamentous fungus Neurospora tetrasperma.</title>
        <authorList>
            <person name="Ellison C.E."/>
            <person name="Stajich J.E."/>
            <person name="Jacobson D.J."/>
            <person name="Natvig D.O."/>
            <person name="Lapidus A."/>
            <person name="Foster B."/>
            <person name="Aerts A."/>
            <person name="Riley R."/>
            <person name="Lindquist E.A."/>
            <person name="Grigoriev I.V."/>
            <person name="Taylor J.W."/>
        </authorList>
    </citation>
    <scope>NUCLEOTIDE SEQUENCE [LARGE SCALE GENOMIC DNA]</scope>
    <source>
        <strain evidence="3">FGSC 2508 / P0657</strain>
    </source>
</reference>
<accession>F8MVJ8</accession>
<feature type="region of interest" description="Disordered" evidence="1">
    <location>
        <begin position="1"/>
        <end position="27"/>
    </location>
</feature>
<keyword evidence="3" id="KW-1185">Reference proteome</keyword>
<feature type="compositionally biased region" description="Basic and acidic residues" evidence="1">
    <location>
        <begin position="1"/>
        <end position="13"/>
    </location>
</feature>
<dbReference type="EMBL" id="GL891307">
    <property type="protein sequence ID" value="EGO53950.1"/>
    <property type="molecule type" value="Genomic_DNA"/>
</dbReference>
<dbReference type="Proteomes" id="UP000008065">
    <property type="component" value="Unassembled WGS sequence"/>
</dbReference>
<protein>
    <submittedName>
        <fullName evidence="2">Uncharacterized protein</fullName>
    </submittedName>
</protein>
<name>F8MVJ8_NEUT8</name>
<proteinExistence type="predicted"/>
<dbReference type="GeneID" id="20826150"/>
<dbReference type="OrthoDB" id="10507891at2759"/>
<evidence type="ECO:0000256" key="1">
    <source>
        <dbReference type="SAM" id="MobiDB-lite"/>
    </source>
</evidence>
<evidence type="ECO:0000313" key="2">
    <source>
        <dbReference type="EMBL" id="EGO53950.1"/>
    </source>
</evidence>
<gene>
    <name evidence="2" type="ORF">NEUTE1DRAFT_140300</name>
</gene>
<organism evidence="2 3">
    <name type="scientific">Neurospora tetrasperma (strain FGSC 2508 / ATCC MYA-4615 / P0657)</name>
    <dbReference type="NCBI Taxonomy" id="510951"/>
    <lineage>
        <taxon>Eukaryota</taxon>
        <taxon>Fungi</taxon>
        <taxon>Dikarya</taxon>
        <taxon>Ascomycota</taxon>
        <taxon>Pezizomycotina</taxon>
        <taxon>Sordariomycetes</taxon>
        <taxon>Sordariomycetidae</taxon>
        <taxon>Sordariales</taxon>
        <taxon>Sordariaceae</taxon>
        <taxon>Neurospora</taxon>
    </lineage>
</organism>